<reference evidence="6" key="1">
    <citation type="journal article" date="2014" name="Front. Microbiol.">
        <title>High frequency of phylogenetically diverse reductive dehalogenase-homologous genes in deep subseafloor sedimentary metagenomes.</title>
        <authorList>
            <person name="Kawai M."/>
            <person name="Futagami T."/>
            <person name="Toyoda A."/>
            <person name="Takaki Y."/>
            <person name="Nishi S."/>
            <person name="Hori S."/>
            <person name="Arai W."/>
            <person name="Tsubouchi T."/>
            <person name="Morono Y."/>
            <person name="Uchiyama I."/>
            <person name="Ito T."/>
            <person name="Fujiyama A."/>
            <person name="Inagaki F."/>
            <person name="Takami H."/>
        </authorList>
    </citation>
    <scope>NUCLEOTIDE SEQUENCE</scope>
    <source>
        <strain evidence="6">Expedition CK06-06</strain>
    </source>
</reference>
<feature type="non-terminal residue" evidence="6">
    <location>
        <position position="228"/>
    </location>
</feature>
<evidence type="ECO:0000256" key="2">
    <source>
        <dbReference type="ARBA" id="ARBA00022842"/>
    </source>
</evidence>
<dbReference type="PANTHER" id="PTHR45745:SF1">
    <property type="entry name" value="PHOSPHOGLUCOMUTASE 2B-RELATED"/>
    <property type="match status" value="1"/>
</dbReference>
<keyword evidence="3" id="KW-0413">Isomerase</keyword>
<dbReference type="Gene3D" id="3.40.120.10">
    <property type="entry name" value="Alpha-D-Glucose-1,6-Bisphosphate, subunit A, domain 3"/>
    <property type="match status" value="2"/>
</dbReference>
<protein>
    <recommendedName>
        <fullName evidence="7">Alpha-D-phosphohexomutase alpha/beta/alpha domain-containing protein</fullName>
    </recommendedName>
</protein>
<dbReference type="PANTHER" id="PTHR45745">
    <property type="entry name" value="PHOSPHOMANNOMUTASE 45A"/>
    <property type="match status" value="1"/>
</dbReference>
<dbReference type="SUPFAM" id="SSF53738">
    <property type="entry name" value="Phosphoglucomutase, first 3 domains"/>
    <property type="match status" value="2"/>
</dbReference>
<feature type="domain" description="Alpha-D-phosphohexomutase alpha/beta/alpha" evidence="4">
    <location>
        <begin position="22"/>
        <end position="125"/>
    </location>
</feature>
<dbReference type="InterPro" id="IPR005846">
    <property type="entry name" value="A-D-PHexomutase_a/b/a-III"/>
</dbReference>
<dbReference type="Pfam" id="PF02880">
    <property type="entry name" value="PGM_PMM_III"/>
    <property type="match status" value="1"/>
</dbReference>
<evidence type="ECO:0000313" key="6">
    <source>
        <dbReference type="EMBL" id="GAH09137.1"/>
    </source>
</evidence>
<dbReference type="InterPro" id="IPR005845">
    <property type="entry name" value="A-D-PHexomutase_a/b/a-II"/>
</dbReference>
<name>X1CMZ0_9ZZZZ</name>
<keyword evidence="1" id="KW-0479">Metal-binding</keyword>
<evidence type="ECO:0000259" key="4">
    <source>
        <dbReference type="Pfam" id="PF02879"/>
    </source>
</evidence>
<organism evidence="6">
    <name type="scientific">marine sediment metagenome</name>
    <dbReference type="NCBI Taxonomy" id="412755"/>
    <lineage>
        <taxon>unclassified sequences</taxon>
        <taxon>metagenomes</taxon>
        <taxon>ecological metagenomes</taxon>
    </lineage>
</organism>
<feature type="non-terminal residue" evidence="6">
    <location>
        <position position="1"/>
    </location>
</feature>
<dbReference type="EMBL" id="BART01033605">
    <property type="protein sequence ID" value="GAH09137.1"/>
    <property type="molecule type" value="Genomic_DNA"/>
</dbReference>
<evidence type="ECO:0000259" key="5">
    <source>
        <dbReference type="Pfam" id="PF02880"/>
    </source>
</evidence>
<feature type="domain" description="Alpha-D-phosphohexomutase alpha/beta/alpha" evidence="5">
    <location>
        <begin position="169"/>
        <end position="228"/>
    </location>
</feature>
<dbReference type="GO" id="GO:0006166">
    <property type="term" value="P:purine ribonucleoside salvage"/>
    <property type="evidence" value="ECO:0007669"/>
    <property type="project" value="TreeGrafter"/>
</dbReference>
<comment type="caution">
    <text evidence="6">The sequence shown here is derived from an EMBL/GenBank/DDBJ whole genome shotgun (WGS) entry which is preliminary data.</text>
</comment>
<accession>X1CMZ0</accession>
<dbReference type="GO" id="GO:0046872">
    <property type="term" value="F:metal ion binding"/>
    <property type="evidence" value="ECO:0007669"/>
    <property type="project" value="UniProtKB-KW"/>
</dbReference>
<dbReference type="InterPro" id="IPR016055">
    <property type="entry name" value="A-D-PHexomutase_a/b/a-I/II/III"/>
</dbReference>
<gene>
    <name evidence="6" type="ORF">S01H4_57682</name>
</gene>
<dbReference type="AlphaFoldDB" id="X1CMZ0"/>
<dbReference type="Pfam" id="PF02879">
    <property type="entry name" value="PGM_PMM_II"/>
    <property type="match status" value="1"/>
</dbReference>
<dbReference type="GO" id="GO:0005975">
    <property type="term" value="P:carbohydrate metabolic process"/>
    <property type="evidence" value="ECO:0007669"/>
    <property type="project" value="InterPro"/>
</dbReference>
<evidence type="ECO:0008006" key="7">
    <source>
        <dbReference type="Google" id="ProtNLM"/>
    </source>
</evidence>
<sequence length="228" mass="25523">DRPAAVQKGLFNIIGPEVDEVYLRKVKELAIRDKDRVEIDKNIKIVYTPLHGAGNIPIRKILKERGFTNVFVVEEQVQPDPDFSTVESPNPEYPAAFELAIKLGLKVNAEILIATDPDSDRIGLAVRNPICNCEDYNFFCHCEERSDEAIPSVIARNDNDEAISYTVLNGNQVGILLLHYILSNKKELNQLPPNGFIVKTVVTSDMSRVIADSFGVDTYETLTGFKFI</sequence>
<evidence type="ECO:0000256" key="3">
    <source>
        <dbReference type="ARBA" id="ARBA00023235"/>
    </source>
</evidence>
<dbReference type="GO" id="GO:0008973">
    <property type="term" value="F:phosphopentomutase activity"/>
    <property type="evidence" value="ECO:0007669"/>
    <property type="project" value="TreeGrafter"/>
</dbReference>
<proteinExistence type="predicted"/>
<keyword evidence="2" id="KW-0460">Magnesium</keyword>
<evidence type="ECO:0000256" key="1">
    <source>
        <dbReference type="ARBA" id="ARBA00022723"/>
    </source>
</evidence>